<evidence type="ECO:0000313" key="3">
    <source>
        <dbReference type="Proteomes" id="UP000595221"/>
    </source>
</evidence>
<dbReference type="Proteomes" id="UP000595221">
    <property type="component" value="Chromosome"/>
</dbReference>
<organism evidence="2 3">
    <name type="scientific">Rothia kristinae</name>
    <dbReference type="NCBI Taxonomy" id="37923"/>
    <lineage>
        <taxon>Bacteria</taxon>
        <taxon>Bacillati</taxon>
        <taxon>Actinomycetota</taxon>
        <taxon>Actinomycetes</taxon>
        <taxon>Micrococcales</taxon>
        <taxon>Micrococcaceae</taxon>
        <taxon>Rothia</taxon>
    </lineage>
</organism>
<gene>
    <name evidence="2" type="ORF">I6H58_03120</name>
</gene>
<name>A0A7T4MUP8_9MICC</name>
<dbReference type="AlphaFoldDB" id="A0A7T4MUP8"/>
<dbReference type="RefSeq" id="WP_198490779.1">
    <property type="nucleotide sequence ID" value="NZ_CP066078.1"/>
</dbReference>
<sequence>MAGFRSGWVGLYVLPFTPRTGAASASGFSAFIWLRTLFTVPTDKVVAALIARMLIPAPRIASTVSCRDSSGGRKEMSANSPPTYSFQDAYPRDSQARRVQARTISSCA</sequence>
<protein>
    <submittedName>
        <fullName evidence="2">Uncharacterized protein</fullName>
    </submittedName>
</protein>
<feature type="compositionally biased region" description="Polar residues" evidence="1">
    <location>
        <begin position="77"/>
        <end position="86"/>
    </location>
</feature>
<reference evidence="2 3" key="1">
    <citation type="submission" date="2020-12" db="EMBL/GenBank/DDBJ databases">
        <title>FDA dAtabase for Regulatory Grade micrObial Sequences (FDA-ARGOS): Supporting development and validation of Infectious Disease Dx tests.</title>
        <authorList>
            <person name="Sproer C."/>
            <person name="Gronow S."/>
            <person name="Severitt S."/>
            <person name="Schroder I."/>
            <person name="Tallon L."/>
            <person name="Sadzewicz L."/>
            <person name="Zhao X."/>
            <person name="Boylan J."/>
            <person name="Ott S."/>
            <person name="Bowen H."/>
            <person name="Vavikolanu K."/>
            <person name="Mehta A."/>
            <person name="Aluvathingal J."/>
            <person name="Nadendla S."/>
            <person name="Lowell S."/>
            <person name="Myers T."/>
            <person name="Yan Y."/>
            <person name="Sichtig H."/>
        </authorList>
    </citation>
    <scope>NUCLEOTIDE SEQUENCE [LARGE SCALE GENOMIC DNA]</scope>
    <source>
        <strain evidence="2 3">FDAARGOS_1001</strain>
    </source>
</reference>
<accession>A0A7T4MUP8</accession>
<evidence type="ECO:0000256" key="1">
    <source>
        <dbReference type="SAM" id="MobiDB-lite"/>
    </source>
</evidence>
<dbReference type="EMBL" id="CP066078">
    <property type="protein sequence ID" value="QQC59962.1"/>
    <property type="molecule type" value="Genomic_DNA"/>
</dbReference>
<feature type="region of interest" description="Disordered" evidence="1">
    <location>
        <begin position="65"/>
        <end position="89"/>
    </location>
</feature>
<evidence type="ECO:0000313" key="2">
    <source>
        <dbReference type="EMBL" id="QQC59962.1"/>
    </source>
</evidence>
<proteinExistence type="predicted"/>